<name>A0ABS1H9E2_9BACL</name>
<dbReference type="InterPro" id="IPR011010">
    <property type="entry name" value="DNA_brk_join_enz"/>
</dbReference>
<sequence length="87" mass="9999">MNLKQITPHRLRHTHTTILISKNVNVKVIAKRLGNTPAMILDIYGHTFKIESVEKFSESLSEVGKDSEKDLQPLQINLLQTFEFYSC</sequence>
<dbReference type="InterPro" id="IPR002104">
    <property type="entry name" value="Integrase_catalytic"/>
</dbReference>
<accession>A0ABS1H9E2</accession>
<dbReference type="Gene3D" id="1.10.443.10">
    <property type="entry name" value="Intergrase catalytic core"/>
    <property type="match status" value="1"/>
</dbReference>
<dbReference type="InterPro" id="IPR013762">
    <property type="entry name" value="Integrase-like_cat_sf"/>
</dbReference>
<dbReference type="EMBL" id="JAEOAH010000023">
    <property type="protein sequence ID" value="MBK3496036.1"/>
    <property type="molecule type" value="Genomic_DNA"/>
</dbReference>
<keyword evidence="1" id="KW-0233">DNA recombination</keyword>
<dbReference type="RefSeq" id="WP_200749580.1">
    <property type="nucleotide sequence ID" value="NZ_JAEOAH010000023.1"/>
</dbReference>
<evidence type="ECO:0000256" key="1">
    <source>
        <dbReference type="ARBA" id="ARBA00023172"/>
    </source>
</evidence>
<protein>
    <submittedName>
        <fullName evidence="3">Tyrosine-type recombinase/integrase</fullName>
    </submittedName>
</protein>
<dbReference type="SUPFAM" id="SSF56349">
    <property type="entry name" value="DNA breaking-rejoining enzymes"/>
    <property type="match status" value="1"/>
</dbReference>
<evidence type="ECO:0000259" key="2">
    <source>
        <dbReference type="Pfam" id="PF00589"/>
    </source>
</evidence>
<keyword evidence="4" id="KW-1185">Reference proteome</keyword>
<reference evidence="3 4" key="1">
    <citation type="submission" date="2020-12" db="EMBL/GenBank/DDBJ databases">
        <title>YIM B01967 draft genome.</title>
        <authorList>
            <person name="Yan X."/>
        </authorList>
    </citation>
    <scope>NUCLEOTIDE SEQUENCE [LARGE SCALE GENOMIC DNA]</scope>
    <source>
        <strain evidence="3 4">YIM B01967</strain>
    </source>
</reference>
<comment type="caution">
    <text evidence="3">The sequence shown here is derived from an EMBL/GenBank/DDBJ whole genome shotgun (WGS) entry which is preliminary data.</text>
</comment>
<proteinExistence type="predicted"/>
<feature type="domain" description="Tyr recombinase" evidence="2">
    <location>
        <begin position="4"/>
        <end position="48"/>
    </location>
</feature>
<evidence type="ECO:0000313" key="3">
    <source>
        <dbReference type="EMBL" id="MBK3496036.1"/>
    </source>
</evidence>
<gene>
    <name evidence="3" type="ORF">JFL43_14435</name>
</gene>
<organism evidence="3 4">
    <name type="scientific">Viridibacillus soli</name>
    <dbReference type="NCBI Taxonomy" id="2798301"/>
    <lineage>
        <taxon>Bacteria</taxon>
        <taxon>Bacillati</taxon>
        <taxon>Bacillota</taxon>
        <taxon>Bacilli</taxon>
        <taxon>Bacillales</taxon>
        <taxon>Caryophanaceae</taxon>
        <taxon>Viridibacillus</taxon>
    </lineage>
</organism>
<evidence type="ECO:0000313" key="4">
    <source>
        <dbReference type="Proteomes" id="UP000618943"/>
    </source>
</evidence>
<dbReference type="Pfam" id="PF00589">
    <property type="entry name" value="Phage_integrase"/>
    <property type="match status" value="1"/>
</dbReference>
<dbReference type="Proteomes" id="UP000618943">
    <property type="component" value="Unassembled WGS sequence"/>
</dbReference>